<dbReference type="EMBL" id="JALJOR010000017">
    <property type="protein sequence ID" value="KAK9804806.1"/>
    <property type="molecule type" value="Genomic_DNA"/>
</dbReference>
<keyword evidence="4" id="KW-0862">Zinc</keyword>
<accession>A0AAW1P636</accession>
<dbReference type="Gene3D" id="6.10.140.2220">
    <property type="match status" value="1"/>
</dbReference>
<proteinExistence type="predicted"/>
<dbReference type="InterPro" id="IPR036770">
    <property type="entry name" value="Ankyrin_rpt-contain_sf"/>
</dbReference>
<dbReference type="Gene3D" id="1.25.40.20">
    <property type="entry name" value="Ankyrin repeat-containing domain"/>
    <property type="match status" value="1"/>
</dbReference>
<reference evidence="10 11" key="1">
    <citation type="journal article" date="2024" name="Nat. Commun.">
        <title>Phylogenomics reveals the evolutionary origins of lichenization in chlorophyte algae.</title>
        <authorList>
            <person name="Puginier C."/>
            <person name="Libourel C."/>
            <person name="Otte J."/>
            <person name="Skaloud P."/>
            <person name="Haon M."/>
            <person name="Grisel S."/>
            <person name="Petersen M."/>
            <person name="Berrin J.G."/>
            <person name="Delaux P.M."/>
            <person name="Dal Grande F."/>
            <person name="Keller J."/>
        </authorList>
    </citation>
    <scope>NUCLEOTIDE SEQUENCE [LARGE SCALE GENOMIC DNA]</scope>
    <source>
        <strain evidence="10 11">SAG 2043</strain>
    </source>
</reference>
<feature type="repeat" description="ANK" evidence="6">
    <location>
        <begin position="107"/>
        <end position="130"/>
    </location>
</feature>
<evidence type="ECO:0000256" key="2">
    <source>
        <dbReference type="ARBA" id="ARBA00022737"/>
    </source>
</evidence>
<comment type="caution">
    <text evidence="10">The sequence shown here is derived from an EMBL/GenBank/DDBJ whole genome shotgun (WGS) entry which is preliminary data.</text>
</comment>
<dbReference type="PROSITE" id="PS50297">
    <property type="entry name" value="ANK_REP_REGION"/>
    <property type="match status" value="2"/>
</dbReference>
<dbReference type="SMART" id="SM00248">
    <property type="entry name" value="ANK"/>
    <property type="match status" value="3"/>
</dbReference>
<evidence type="ECO:0000256" key="1">
    <source>
        <dbReference type="ARBA" id="ARBA00022723"/>
    </source>
</evidence>
<dbReference type="AlphaFoldDB" id="A0AAW1P636"/>
<dbReference type="PROSITE" id="PS50865">
    <property type="entry name" value="ZF_MYND_2"/>
    <property type="match status" value="1"/>
</dbReference>
<dbReference type="Pfam" id="PF12796">
    <property type="entry name" value="Ank_2"/>
    <property type="match status" value="1"/>
</dbReference>
<keyword evidence="3 7" id="KW-0863">Zinc-finger</keyword>
<dbReference type="GO" id="GO:0008270">
    <property type="term" value="F:zinc ion binding"/>
    <property type="evidence" value="ECO:0007669"/>
    <property type="project" value="UniProtKB-KW"/>
</dbReference>
<feature type="compositionally biased region" description="Low complexity" evidence="8">
    <location>
        <begin position="648"/>
        <end position="670"/>
    </location>
</feature>
<dbReference type="Proteomes" id="UP001489004">
    <property type="component" value="Unassembled WGS sequence"/>
</dbReference>
<feature type="repeat" description="ANK" evidence="6">
    <location>
        <begin position="73"/>
        <end position="105"/>
    </location>
</feature>
<keyword evidence="11" id="KW-1185">Reference proteome</keyword>
<dbReference type="SUPFAM" id="SSF144232">
    <property type="entry name" value="HIT/MYND zinc finger-like"/>
    <property type="match status" value="1"/>
</dbReference>
<keyword evidence="5 6" id="KW-0040">ANK repeat</keyword>
<feature type="compositionally biased region" description="Basic residues" evidence="8">
    <location>
        <begin position="671"/>
        <end position="680"/>
    </location>
</feature>
<dbReference type="InterPro" id="IPR016024">
    <property type="entry name" value="ARM-type_fold"/>
</dbReference>
<evidence type="ECO:0000256" key="4">
    <source>
        <dbReference type="ARBA" id="ARBA00022833"/>
    </source>
</evidence>
<evidence type="ECO:0000259" key="9">
    <source>
        <dbReference type="PROSITE" id="PS50865"/>
    </source>
</evidence>
<evidence type="ECO:0000256" key="3">
    <source>
        <dbReference type="ARBA" id="ARBA00022771"/>
    </source>
</evidence>
<dbReference type="Pfam" id="PF01753">
    <property type="entry name" value="zf-MYND"/>
    <property type="match status" value="1"/>
</dbReference>
<evidence type="ECO:0000256" key="5">
    <source>
        <dbReference type="ARBA" id="ARBA00023043"/>
    </source>
</evidence>
<evidence type="ECO:0000256" key="6">
    <source>
        <dbReference type="PROSITE-ProRule" id="PRU00023"/>
    </source>
</evidence>
<keyword evidence="1" id="KW-0479">Metal-binding</keyword>
<feature type="region of interest" description="Disordered" evidence="8">
    <location>
        <begin position="648"/>
        <end position="680"/>
    </location>
</feature>
<dbReference type="SUPFAM" id="SSF48403">
    <property type="entry name" value="Ankyrin repeat"/>
    <property type="match status" value="1"/>
</dbReference>
<dbReference type="PANTHER" id="PTHR24171">
    <property type="entry name" value="ANKYRIN REPEAT DOMAIN-CONTAINING PROTEIN 39-RELATED"/>
    <property type="match status" value="1"/>
</dbReference>
<organism evidence="10 11">
    <name type="scientific">[Myrmecia] bisecta</name>
    <dbReference type="NCBI Taxonomy" id="41462"/>
    <lineage>
        <taxon>Eukaryota</taxon>
        <taxon>Viridiplantae</taxon>
        <taxon>Chlorophyta</taxon>
        <taxon>core chlorophytes</taxon>
        <taxon>Trebouxiophyceae</taxon>
        <taxon>Trebouxiales</taxon>
        <taxon>Trebouxiaceae</taxon>
        <taxon>Myrmecia</taxon>
    </lineage>
</organism>
<evidence type="ECO:0000256" key="7">
    <source>
        <dbReference type="PROSITE-ProRule" id="PRU00134"/>
    </source>
</evidence>
<keyword evidence="2" id="KW-0677">Repeat</keyword>
<gene>
    <name evidence="10" type="ORF">WJX72_006772</name>
</gene>
<dbReference type="InterPro" id="IPR002110">
    <property type="entry name" value="Ankyrin_rpt"/>
</dbReference>
<evidence type="ECO:0000256" key="8">
    <source>
        <dbReference type="SAM" id="MobiDB-lite"/>
    </source>
</evidence>
<dbReference type="PROSITE" id="PS50088">
    <property type="entry name" value="ANK_REPEAT"/>
    <property type="match status" value="2"/>
</dbReference>
<protein>
    <recommendedName>
        <fullName evidence="9">MYND-type domain-containing protein</fullName>
    </recommendedName>
</protein>
<name>A0AAW1P636_9CHLO</name>
<evidence type="ECO:0000313" key="11">
    <source>
        <dbReference type="Proteomes" id="UP001489004"/>
    </source>
</evidence>
<sequence>MAVPREPARCPPSPEQLYEVFQAMRSRAMPPATPQEALLRAAADGEASRVKELLQENADIDLNAFHLLVHLDESYTALQLAALYGHLEVSRVMVEAGARVNIKTKRFGDTALHIAVEQGYPAVVEYLLSKAGANPLALGWKGATPLSLAREHATGATGRTKPEDAANAKRCEELLEAAAGKVGTKPLEETHRRLDGCGACAAKGTKLQACSGCGLQWYCGRDCQTRDWPKHRARCKQAKEMRAAIAEACDLSLDPWARMGSGTKLDGRRELAVRLKAVKRLLAVLPEDQPFWLVDRPAIVAIRCLRALMDDGNNFVPDPEATAQFLDNGGLQLVFECINQPERGPHIMLEGARLLSAVTDTWQAPRKQAALRNAIRAGLAIRAVEAAPPLVVFPDDKVLANTAVVLSRLCYEEGLMAREEGREGLQPIAAAVLAKVDILHIAKAAGRRPDTETGSLQAGVSFFHALAFDKATVDGLLADPELAHTLANDFTFLLFQAAEECWTTALDFLRLVIQHRPDFVSGPMSQALGSWVEVNPLEDQPVPSRDNLVACILDMLDSRSSPPTSTRTRVPINQGPFVATNNVENACVLIKALVTDCPPLRKAFKSHLKEVRQFVAAAPRASLNNNVMARTLLHCVDVLSATPAAAGPAAASHSASSVGGRSRAGTNRGGSKAKRGGRRR</sequence>
<evidence type="ECO:0000313" key="10">
    <source>
        <dbReference type="EMBL" id="KAK9804806.1"/>
    </source>
</evidence>
<dbReference type="PROSITE" id="PS01360">
    <property type="entry name" value="ZF_MYND_1"/>
    <property type="match status" value="1"/>
</dbReference>
<feature type="domain" description="MYND-type" evidence="9">
    <location>
        <begin position="197"/>
        <end position="235"/>
    </location>
</feature>
<dbReference type="InterPro" id="IPR002893">
    <property type="entry name" value="Znf_MYND"/>
</dbReference>
<dbReference type="SUPFAM" id="SSF48371">
    <property type="entry name" value="ARM repeat"/>
    <property type="match status" value="1"/>
</dbReference>